<dbReference type="Pfam" id="PF07690">
    <property type="entry name" value="MFS_1"/>
    <property type="match status" value="1"/>
</dbReference>
<keyword evidence="1" id="KW-0812">Transmembrane</keyword>
<accession>A0A4R4QH10</accession>
<feature type="transmembrane region" description="Helical" evidence="1">
    <location>
        <begin position="75"/>
        <end position="96"/>
    </location>
</feature>
<proteinExistence type="predicted"/>
<keyword evidence="3" id="KW-1185">Reference proteome</keyword>
<feature type="transmembrane region" description="Helical" evidence="1">
    <location>
        <begin position="285"/>
        <end position="310"/>
    </location>
</feature>
<dbReference type="Gene3D" id="1.20.1250.20">
    <property type="entry name" value="MFS general substrate transporter like domains"/>
    <property type="match status" value="1"/>
</dbReference>
<evidence type="ECO:0000256" key="1">
    <source>
        <dbReference type="SAM" id="Phobius"/>
    </source>
</evidence>
<feature type="transmembrane region" description="Helical" evidence="1">
    <location>
        <begin position="366"/>
        <end position="386"/>
    </location>
</feature>
<dbReference type="SUPFAM" id="SSF103473">
    <property type="entry name" value="MFS general substrate transporter"/>
    <property type="match status" value="1"/>
</dbReference>
<gene>
    <name evidence="2" type="ORF">E1261_02160</name>
</gene>
<organism evidence="2 3">
    <name type="scientific">Kribbella albertanoniae</name>
    <dbReference type="NCBI Taxonomy" id="1266829"/>
    <lineage>
        <taxon>Bacteria</taxon>
        <taxon>Bacillati</taxon>
        <taxon>Actinomycetota</taxon>
        <taxon>Actinomycetes</taxon>
        <taxon>Propionibacteriales</taxon>
        <taxon>Kribbellaceae</taxon>
        <taxon>Kribbella</taxon>
    </lineage>
</organism>
<dbReference type="GO" id="GO:0022857">
    <property type="term" value="F:transmembrane transporter activity"/>
    <property type="evidence" value="ECO:0007669"/>
    <property type="project" value="InterPro"/>
</dbReference>
<protein>
    <submittedName>
        <fullName evidence="2">MFS transporter</fullName>
    </submittedName>
</protein>
<feature type="transmembrane region" description="Helical" evidence="1">
    <location>
        <begin position="102"/>
        <end position="121"/>
    </location>
</feature>
<keyword evidence="1" id="KW-1133">Transmembrane helix</keyword>
<evidence type="ECO:0000313" key="3">
    <source>
        <dbReference type="Proteomes" id="UP000295075"/>
    </source>
</evidence>
<keyword evidence="1" id="KW-0472">Membrane</keyword>
<dbReference type="InterPro" id="IPR036259">
    <property type="entry name" value="MFS_trans_sf"/>
</dbReference>
<feature type="transmembrane region" description="Helical" evidence="1">
    <location>
        <begin position="48"/>
        <end position="68"/>
    </location>
</feature>
<dbReference type="PANTHER" id="PTHR23542">
    <property type="match status" value="1"/>
</dbReference>
<dbReference type="EMBL" id="SMKA01000004">
    <property type="protein sequence ID" value="TDC35006.1"/>
    <property type="molecule type" value="Genomic_DNA"/>
</dbReference>
<dbReference type="AlphaFoldDB" id="A0A4R4QH10"/>
<name>A0A4R4QH10_9ACTN</name>
<feature type="transmembrane region" description="Helical" evidence="1">
    <location>
        <begin position="170"/>
        <end position="187"/>
    </location>
</feature>
<feature type="transmembrane region" description="Helical" evidence="1">
    <location>
        <begin position="219"/>
        <end position="241"/>
    </location>
</feature>
<dbReference type="RefSeq" id="WP_132400924.1">
    <property type="nucleotide sequence ID" value="NZ_SMKA01000004.1"/>
</dbReference>
<dbReference type="OrthoDB" id="4116926at2"/>
<comment type="caution">
    <text evidence="2">The sequence shown here is derived from an EMBL/GenBank/DDBJ whole genome shotgun (WGS) entry which is preliminary data.</text>
</comment>
<feature type="transmembrane region" description="Helical" evidence="1">
    <location>
        <begin position="7"/>
        <end position="28"/>
    </location>
</feature>
<dbReference type="Proteomes" id="UP000295075">
    <property type="component" value="Unassembled WGS sequence"/>
</dbReference>
<dbReference type="InterPro" id="IPR011701">
    <property type="entry name" value="MFS"/>
</dbReference>
<sequence>MLASYRSALAIPGVARVVAAVLVCYLLAGMVNLSLLTSTMHSTGSYSIAGAVVGAYSVAVALTAPVWGRAVDHRGPLWTLGVASAAQSTAFAGYITATLVDAPAFVLIATAAAAGSCTPPASAIAKKVFAMYDDPASRRALFSISGLFAEMVFVVGPLIVGGVVAVTRPILAVAVTAVVALAGFWWLRAAPAVRSLEAINRDSLRAERARRTTLDSRQLHVLAVVVLGAVAIGALQVSVVAHAAHLSINPGPFIAAIACGGVLASFTYGGLALPRSLPAQLSIALALYGVLIVAIGTGPGVAISIALLFLAGAATGPADAIEALLIANHTPPQAQSQAFAALTTANWLGFAAGSAGAGAAIDRGPLWIGTGIAATATIIASLSLAMPRWRSRLQ</sequence>
<reference evidence="2 3" key="1">
    <citation type="submission" date="2019-03" db="EMBL/GenBank/DDBJ databases">
        <title>Draft genome sequences of novel Actinobacteria.</title>
        <authorList>
            <person name="Sahin N."/>
            <person name="Ay H."/>
            <person name="Saygin H."/>
        </authorList>
    </citation>
    <scope>NUCLEOTIDE SEQUENCE [LARGE SCALE GENOMIC DNA]</scope>
    <source>
        <strain evidence="2 3">JCM 30547</strain>
    </source>
</reference>
<dbReference type="PANTHER" id="PTHR23542:SF1">
    <property type="entry name" value="MAJOR FACILITATOR SUPERFAMILY (MFS) PROFILE DOMAIN-CONTAINING PROTEIN"/>
    <property type="match status" value="1"/>
</dbReference>
<feature type="transmembrane region" description="Helical" evidence="1">
    <location>
        <begin position="141"/>
        <end position="164"/>
    </location>
</feature>
<evidence type="ECO:0000313" key="2">
    <source>
        <dbReference type="EMBL" id="TDC35006.1"/>
    </source>
</evidence>
<feature type="transmembrane region" description="Helical" evidence="1">
    <location>
        <begin position="253"/>
        <end position="273"/>
    </location>
</feature>